<gene>
    <name evidence="2" type="ORF">DPMN_161549</name>
</gene>
<feature type="compositionally biased region" description="Polar residues" evidence="1">
    <location>
        <begin position="1"/>
        <end position="19"/>
    </location>
</feature>
<feature type="region of interest" description="Disordered" evidence="1">
    <location>
        <begin position="1"/>
        <end position="155"/>
    </location>
</feature>
<evidence type="ECO:0000313" key="2">
    <source>
        <dbReference type="EMBL" id="KAH3783607.1"/>
    </source>
</evidence>
<protein>
    <submittedName>
        <fullName evidence="2">Uncharacterized protein</fullName>
    </submittedName>
</protein>
<dbReference type="AlphaFoldDB" id="A0A9D4IST1"/>
<organism evidence="2 3">
    <name type="scientific">Dreissena polymorpha</name>
    <name type="common">Zebra mussel</name>
    <name type="synonym">Mytilus polymorpha</name>
    <dbReference type="NCBI Taxonomy" id="45954"/>
    <lineage>
        <taxon>Eukaryota</taxon>
        <taxon>Metazoa</taxon>
        <taxon>Spiralia</taxon>
        <taxon>Lophotrochozoa</taxon>
        <taxon>Mollusca</taxon>
        <taxon>Bivalvia</taxon>
        <taxon>Autobranchia</taxon>
        <taxon>Heteroconchia</taxon>
        <taxon>Euheterodonta</taxon>
        <taxon>Imparidentia</taxon>
        <taxon>Neoheterodontei</taxon>
        <taxon>Myida</taxon>
        <taxon>Dreissenoidea</taxon>
        <taxon>Dreissenidae</taxon>
        <taxon>Dreissena</taxon>
    </lineage>
</organism>
<name>A0A9D4IST1_DREPO</name>
<feature type="compositionally biased region" description="Basic and acidic residues" evidence="1">
    <location>
        <begin position="50"/>
        <end position="59"/>
    </location>
</feature>
<reference evidence="2" key="1">
    <citation type="journal article" date="2019" name="bioRxiv">
        <title>The Genome of the Zebra Mussel, Dreissena polymorpha: A Resource for Invasive Species Research.</title>
        <authorList>
            <person name="McCartney M.A."/>
            <person name="Auch B."/>
            <person name="Kono T."/>
            <person name="Mallez S."/>
            <person name="Zhang Y."/>
            <person name="Obille A."/>
            <person name="Becker A."/>
            <person name="Abrahante J.E."/>
            <person name="Garbe J."/>
            <person name="Badalamenti J.P."/>
            <person name="Herman A."/>
            <person name="Mangelson H."/>
            <person name="Liachko I."/>
            <person name="Sullivan S."/>
            <person name="Sone E.D."/>
            <person name="Koren S."/>
            <person name="Silverstein K.A.T."/>
            <person name="Beckman K.B."/>
            <person name="Gohl D.M."/>
        </authorList>
    </citation>
    <scope>NUCLEOTIDE SEQUENCE</scope>
    <source>
        <strain evidence="2">Duluth1</strain>
        <tissue evidence="2">Whole animal</tissue>
    </source>
</reference>
<evidence type="ECO:0000256" key="1">
    <source>
        <dbReference type="SAM" id="MobiDB-lite"/>
    </source>
</evidence>
<dbReference type="EMBL" id="JAIWYP010000008">
    <property type="protein sequence ID" value="KAH3783607.1"/>
    <property type="molecule type" value="Genomic_DNA"/>
</dbReference>
<reference evidence="2" key="2">
    <citation type="submission" date="2020-11" db="EMBL/GenBank/DDBJ databases">
        <authorList>
            <person name="McCartney M.A."/>
            <person name="Auch B."/>
            <person name="Kono T."/>
            <person name="Mallez S."/>
            <person name="Becker A."/>
            <person name="Gohl D.M."/>
            <person name="Silverstein K.A.T."/>
            <person name="Koren S."/>
            <person name="Bechman K.B."/>
            <person name="Herman A."/>
            <person name="Abrahante J.E."/>
            <person name="Garbe J."/>
        </authorList>
    </citation>
    <scope>NUCLEOTIDE SEQUENCE</scope>
    <source>
        <strain evidence="2">Duluth1</strain>
        <tissue evidence="2">Whole animal</tissue>
    </source>
</reference>
<proteinExistence type="predicted"/>
<sequence>MNSKPNAQTTSSENPLESTRGNKDNDVDQPNGPAVKSNATHSGKPRNGQRKKDDMKEKQATNNPSSIPNALEKQNEAANKDKLDQSKAPGHAQMKSAERNSLPQKERTVAKRPGNGSRQQQNVSSVPGANYADDYSNKQPRYDAHNHSERPVESHFNQDQKTQAMMQMQRAAEASKQMLYGVYGNFISILEEYEARTHEAKAVRSKIPIPDQSKKNLDDVQSIVETQLLLFETQQRACPKAISQSVNKELRQKTLHWAAVREEQNMRYSETDRYICQLYEVLAKGKTKHTILDQPREPVSEETIRENMQYIFKGKHEAMEIDQEFKTDDKKKATSPETRRSELDDAYTRGAKRMEQAMPELVAVLVEDLKEFEGDGIVDTK</sequence>
<feature type="region of interest" description="Disordered" evidence="1">
    <location>
        <begin position="324"/>
        <end position="346"/>
    </location>
</feature>
<feature type="compositionally biased region" description="Basic and acidic residues" evidence="1">
    <location>
        <begin position="73"/>
        <end position="85"/>
    </location>
</feature>
<dbReference type="Proteomes" id="UP000828390">
    <property type="component" value="Unassembled WGS sequence"/>
</dbReference>
<feature type="compositionally biased region" description="Polar residues" evidence="1">
    <location>
        <begin position="116"/>
        <end position="127"/>
    </location>
</feature>
<feature type="compositionally biased region" description="Basic and acidic residues" evidence="1">
    <location>
        <begin position="140"/>
        <end position="155"/>
    </location>
</feature>
<dbReference type="OrthoDB" id="5988260at2759"/>
<comment type="caution">
    <text evidence="2">The sequence shown here is derived from an EMBL/GenBank/DDBJ whole genome shotgun (WGS) entry which is preliminary data.</text>
</comment>
<evidence type="ECO:0000313" key="3">
    <source>
        <dbReference type="Proteomes" id="UP000828390"/>
    </source>
</evidence>
<accession>A0A9D4IST1</accession>
<keyword evidence="3" id="KW-1185">Reference proteome</keyword>